<feature type="compositionally biased region" description="Low complexity" evidence="2">
    <location>
        <begin position="1270"/>
        <end position="1282"/>
    </location>
</feature>
<feature type="compositionally biased region" description="Pro residues" evidence="2">
    <location>
        <begin position="862"/>
        <end position="882"/>
    </location>
</feature>
<accession>A0A9D3SEH1</accession>
<feature type="region of interest" description="Disordered" evidence="2">
    <location>
        <begin position="739"/>
        <end position="1356"/>
    </location>
</feature>
<dbReference type="CDD" id="cd23949">
    <property type="entry name" value="Niban-like"/>
    <property type="match status" value="1"/>
</dbReference>
<comment type="similarity">
    <text evidence="1">Belongs to the Niban family.</text>
</comment>
<dbReference type="EMBL" id="JAHKSW010000025">
    <property type="protein sequence ID" value="KAG7316773.1"/>
    <property type="molecule type" value="Genomic_DNA"/>
</dbReference>
<gene>
    <name evidence="4" type="ORF">KOW79_020314</name>
</gene>
<feature type="compositionally biased region" description="Pro residues" evidence="2">
    <location>
        <begin position="1242"/>
        <end position="1269"/>
    </location>
</feature>
<feature type="compositionally biased region" description="Low complexity" evidence="2">
    <location>
        <begin position="963"/>
        <end position="974"/>
    </location>
</feature>
<feature type="compositionally biased region" description="Basic and acidic residues" evidence="2">
    <location>
        <begin position="597"/>
        <end position="610"/>
    </location>
</feature>
<feature type="region of interest" description="Disordered" evidence="2">
    <location>
        <begin position="1423"/>
        <end position="1444"/>
    </location>
</feature>
<sequence>MGISSSLLDENKFNFIKGWAQTELRNFASIYKKQYSLAFLNHVHDELVQRKQEHTHLLKQRDPPEDSEVIYQESVLYFCDNRKWKEKFVVVRVNYSLECHESYETFMKGIPPLYKLPATGGTILTTEEKYMEVIDRCFPDSDNVKEDFAPPVVGMLGQFPVYLRLPYQRDYYFCFLQEAKQASFISVLSDCIRHQNQDFLKKKTYEVQAFIKAFQLYRQDKGYYEAWDMLIGNDVQVLANLAMEELMPTLENDMLTRLKAKKMDKKKMWFATIEEVYNLVQETLEEGMAALNDECREATKQQTALMRSNMDQIMSSRAFLENKLKATVADQATEYCKHHIEPRLPAVLEEMMGPISLGFEEARQVSESMMEYLYSNYQAGMTREELQQALVEISKPNLQSCYEKVSALRDYIREFNYPNCRGLEHSTQIDIQQLVDNVSYTFGLLLKMSSQDNTNLIDVIPKATQRVLKQYDYDSSTQRKKIFQEALLSITLPRAKAFLAPTFKKELPNFEEYIFDDYVNFISVENVYEDILQEILEQDISKVVKEAASMKKYNLFMESRFHFSVSSRYYLFPDSPDSTSSSPTPCSPLPSTPLLSHDLKESHCTGEDSGVAEKKVEQEVIIQAQEKPELINVPASEDPGIAEKNVEQEVILPPQAEVQAQVQTEIIKVPTSVNTEKDHKVEDNGVLEVPVTAPTEEQVRCTTPVVEETLVTTRSLEENMYSGPPHVVAINTETLLDPSSLSNIGPSPLQGSPPVQVNPSIGASPPVQASPPPVQVSPPAQASPPPVQVSPPAQASPPPVLVSPPAQTSPPPVLVSPPAQASPPPAQASPPPAQASPPPAQAGTVPVQVSPPPVQVTLPPVQASPPPVQASPPPVQASPPPVQASTLPVQASTLPVQASPPPVQASPPPVQTSPPAVQTSPPAVQVTLPPLQASPPPVQASPLPVQASPLPVQASPPPVQASPLPVQVTLPPVQASSPPVQTSPPAQASPLPVQASPPSVQTSPPPVQTSPPTQASTLPVQTSPPPVQASPPSVQGSPPPVQASFPPVQTSPPTQASTLPVQTSPPPVQTSPPPDQTSPPPIQVTLPPVQASPPSVQTSPPPVQGSPPPVQTSPPTQASTLPVQTSPPPVQASPPSVQGSPPPVQASSPPVQTSPPTQASTLPVQTSPPPVQTSPPPDQTSPPPIQVTLTPVQTSPPPIQVTLTPVQASPPPVQASPPPVQASPPPVQASPSPIQVTLPPFQASPPPVQASPPPVQLSPPPVQASPPPVQVTLPPVQASPPAQASPPPVQASPPPVQASLPAKAIPPPAQASPPPAQATPPPVQASPPPVQASPPPVQASSPPVQASPPEGYTGSMCLQSETLSSIKCVSTESAANISISSAVETAPDVPGSSGDTNVAVDDLTYFGPSTYEVRLSSKIEEFSDDSSWTTEEEGDSIEEDDLTIETTADIPKPEACIIAKCEAISDVSATVTDTSADPETEAARPLDCIKEIRELVVEVIEVEEVAQHYPDHREVHLNTQ</sequence>
<feature type="compositionally biased region" description="Pro residues" evidence="2">
    <location>
        <begin position="1063"/>
        <end position="1082"/>
    </location>
</feature>
<dbReference type="Proteomes" id="UP000824219">
    <property type="component" value="Linkage Group LG25"/>
</dbReference>
<feature type="compositionally biased region" description="Low complexity" evidence="2">
    <location>
        <begin position="1133"/>
        <end position="1165"/>
    </location>
</feature>
<reference evidence="4 5" key="1">
    <citation type="submission" date="2021-06" db="EMBL/GenBank/DDBJ databases">
        <title>Chromosome-level genome assembly of the red-tail catfish (Hemibagrus wyckioides).</title>
        <authorList>
            <person name="Shao F."/>
        </authorList>
    </citation>
    <scope>NUCLEOTIDE SEQUENCE [LARGE SCALE GENOMIC DNA]</scope>
    <source>
        <strain evidence="4">EC202008001</strain>
        <tissue evidence="4">Blood</tissue>
    </source>
</reference>
<dbReference type="InterPro" id="IPR059060">
    <property type="entry name" value="Niban_1/2/3_dom"/>
</dbReference>
<dbReference type="OrthoDB" id="9010513at2759"/>
<dbReference type="Pfam" id="PF26086">
    <property type="entry name" value="Niban2"/>
    <property type="match status" value="1"/>
</dbReference>
<feature type="compositionally biased region" description="Pro residues" evidence="2">
    <location>
        <begin position="768"/>
        <end position="840"/>
    </location>
</feature>
<name>A0A9D3SEH1_9TELE</name>
<feature type="compositionally biased region" description="Acidic residues" evidence="2">
    <location>
        <begin position="1430"/>
        <end position="1443"/>
    </location>
</feature>
<feature type="compositionally biased region" description="Polar residues" evidence="2">
    <location>
        <begin position="1047"/>
        <end position="1056"/>
    </location>
</feature>
<feature type="compositionally biased region" description="Low complexity" evidence="2">
    <location>
        <begin position="574"/>
        <end position="584"/>
    </location>
</feature>
<feature type="region of interest" description="Disordered" evidence="2">
    <location>
        <begin position="574"/>
        <end position="610"/>
    </location>
</feature>
<dbReference type="PANTHER" id="PTHR14392">
    <property type="entry name" value="NIBAN FAMILY MEMBER"/>
    <property type="match status" value="1"/>
</dbReference>
<feature type="compositionally biased region" description="Polar residues" evidence="2">
    <location>
        <begin position="975"/>
        <end position="986"/>
    </location>
</feature>
<proteinExistence type="inferred from homology"/>
<feature type="compositionally biased region" description="Pro residues" evidence="2">
    <location>
        <begin position="1283"/>
        <end position="1296"/>
    </location>
</feature>
<dbReference type="Pfam" id="PF26089">
    <property type="entry name" value="PH_Niban2"/>
    <property type="match status" value="1"/>
</dbReference>
<feature type="compositionally biased region" description="Polar residues" evidence="2">
    <location>
        <begin position="739"/>
        <end position="761"/>
    </location>
</feature>
<feature type="compositionally biased region" description="Pro residues" evidence="2">
    <location>
        <begin position="1208"/>
        <end position="1228"/>
    </location>
</feature>
<feature type="compositionally biased region" description="Low complexity" evidence="2">
    <location>
        <begin position="992"/>
        <end position="1002"/>
    </location>
</feature>
<feature type="compositionally biased region" description="Low complexity" evidence="2">
    <location>
        <begin position="1083"/>
        <end position="1098"/>
    </location>
</feature>
<keyword evidence="5" id="KW-1185">Reference proteome</keyword>
<evidence type="ECO:0000313" key="5">
    <source>
        <dbReference type="Proteomes" id="UP000824219"/>
    </source>
</evidence>
<feature type="compositionally biased region" description="Pro residues" evidence="2">
    <location>
        <begin position="1166"/>
        <end position="1185"/>
    </location>
</feature>
<dbReference type="PANTHER" id="PTHR14392:SF3">
    <property type="entry name" value="PROTEIN NIBAN 1"/>
    <property type="match status" value="1"/>
</dbReference>
<protein>
    <recommendedName>
        <fullName evidence="3">Niban 1/2/3 domain-containing protein</fullName>
    </recommendedName>
</protein>
<feature type="compositionally biased region" description="Low complexity" evidence="2">
    <location>
        <begin position="1113"/>
        <end position="1124"/>
    </location>
</feature>
<feature type="compositionally biased region" description="Pro residues" evidence="2">
    <location>
        <begin position="898"/>
        <end position="912"/>
    </location>
</feature>
<feature type="domain" description="Niban 1/2/3" evidence="3">
    <location>
        <begin position="335"/>
        <end position="493"/>
    </location>
</feature>
<feature type="compositionally biased region" description="Low complexity" evidence="2">
    <location>
        <begin position="1010"/>
        <end position="1021"/>
    </location>
</feature>
<feature type="compositionally biased region" description="Pro residues" evidence="2">
    <location>
        <begin position="1304"/>
        <end position="1337"/>
    </location>
</feature>
<evidence type="ECO:0000259" key="3">
    <source>
        <dbReference type="Pfam" id="PF26086"/>
    </source>
</evidence>
<feature type="compositionally biased region" description="Pro residues" evidence="2">
    <location>
        <begin position="1099"/>
        <end position="1112"/>
    </location>
</feature>
<evidence type="ECO:0000256" key="2">
    <source>
        <dbReference type="SAM" id="MobiDB-lite"/>
    </source>
</evidence>
<evidence type="ECO:0000313" key="4">
    <source>
        <dbReference type="EMBL" id="KAG7316773.1"/>
    </source>
</evidence>
<dbReference type="InterPro" id="IPR026088">
    <property type="entry name" value="Niban-like"/>
</dbReference>
<comment type="caution">
    <text evidence="4">The sequence shown here is derived from an EMBL/GenBank/DDBJ whole genome shotgun (WGS) entry which is preliminary data.</text>
</comment>
<feature type="compositionally biased region" description="Low complexity" evidence="2">
    <location>
        <begin position="1338"/>
        <end position="1349"/>
    </location>
</feature>
<evidence type="ECO:0000256" key="1">
    <source>
        <dbReference type="ARBA" id="ARBA00010251"/>
    </source>
</evidence>
<organism evidence="4 5">
    <name type="scientific">Hemibagrus wyckioides</name>
    <dbReference type="NCBI Taxonomy" id="337641"/>
    <lineage>
        <taxon>Eukaryota</taxon>
        <taxon>Metazoa</taxon>
        <taxon>Chordata</taxon>
        <taxon>Craniata</taxon>
        <taxon>Vertebrata</taxon>
        <taxon>Euteleostomi</taxon>
        <taxon>Actinopterygii</taxon>
        <taxon>Neopterygii</taxon>
        <taxon>Teleostei</taxon>
        <taxon>Ostariophysi</taxon>
        <taxon>Siluriformes</taxon>
        <taxon>Bagridae</taxon>
        <taxon>Hemibagrus</taxon>
    </lineage>
</organism>